<reference evidence="2" key="1">
    <citation type="journal article" date="2017" name="Nat. Commun.">
        <title>The asparagus genome sheds light on the origin and evolution of a young Y chromosome.</title>
        <authorList>
            <person name="Harkess A."/>
            <person name="Zhou J."/>
            <person name="Xu C."/>
            <person name="Bowers J.E."/>
            <person name="Van der Hulst R."/>
            <person name="Ayyampalayam S."/>
            <person name="Mercati F."/>
            <person name="Riccardi P."/>
            <person name="McKain M.R."/>
            <person name="Kakrana A."/>
            <person name="Tang H."/>
            <person name="Ray J."/>
            <person name="Groenendijk J."/>
            <person name="Arikit S."/>
            <person name="Mathioni S.M."/>
            <person name="Nakano M."/>
            <person name="Shan H."/>
            <person name="Telgmann-Rauber A."/>
            <person name="Kanno A."/>
            <person name="Yue Z."/>
            <person name="Chen H."/>
            <person name="Li W."/>
            <person name="Chen Y."/>
            <person name="Xu X."/>
            <person name="Zhang Y."/>
            <person name="Luo S."/>
            <person name="Chen H."/>
            <person name="Gao J."/>
            <person name="Mao Z."/>
            <person name="Pires J.C."/>
            <person name="Luo M."/>
            <person name="Kudrna D."/>
            <person name="Wing R.A."/>
            <person name="Meyers B.C."/>
            <person name="Yi K."/>
            <person name="Kong H."/>
            <person name="Lavrijsen P."/>
            <person name="Sunseri F."/>
            <person name="Falavigna A."/>
            <person name="Ye Y."/>
            <person name="Leebens-Mack J.H."/>
            <person name="Chen G."/>
        </authorList>
    </citation>
    <scope>NUCLEOTIDE SEQUENCE [LARGE SCALE GENOMIC DNA]</scope>
    <source>
        <strain evidence="2">cv. DH0086</strain>
    </source>
</reference>
<evidence type="ECO:0000313" key="2">
    <source>
        <dbReference type="Proteomes" id="UP000243459"/>
    </source>
</evidence>
<gene>
    <name evidence="1" type="ORF">A4U43_C02F18950</name>
</gene>
<accession>A0A5P1FK59</accession>
<keyword evidence="2" id="KW-1185">Reference proteome</keyword>
<dbReference type="Gramene" id="ONK78454">
    <property type="protein sequence ID" value="ONK78454"/>
    <property type="gene ID" value="A4U43_C02F18950"/>
</dbReference>
<organism evidence="1 2">
    <name type="scientific">Asparagus officinalis</name>
    <name type="common">Garden asparagus</name>
    <dbReference type="NCBI Taxonomy" id="4686"/>
    <lineage>
        <taxon>Eukaryota</taxon>
        <taxon>Viridiplantae</taxon>
        <taxon>Streptophyta</taxon>
        <taxon>Embryophyta</taxon>
        <taxon>Tracheophyta</taxon>
        <taxon>Spermatophyta</taxon>
        <taxon>Magnoliopsida</taxon>
        <taxon>Liliopsida</taxon>
        <taxon>Asparagales</taxon>
        <taxon>Asparagaceae</taxon>
        <taxon>Asparagoideae</taxon>
        <taxon>Asparagus</taxon>
    </lineage>
</organism>
<dbReference type="EMBL" id="CM007382">
    <property type="protein sequence ID" value="ONK78454.1"/>
    <property type="molecule type" value="Genomic_DNA"/>
</dbReference>
<name>A0A5P1FK59_ASPOF</name>
<evidence type="ECO:0000313" key="1">
    <source>
        <dbReference type="EMBL" id="ONK78454.1"/>
    </source>
</evidence>
<sequence length="186" mass="21635">MCINLVVDFLFFFLVSIFGYRRLKVLSNERMNGTEYTTGVFVVQCPVKEEDLSFLCGIPFPPPDAIQTISVDYSKIEENVVEKKDVSETRREENITEGKDDADMKQKPNLGALKYEDKLEASKRKLREGYNDAEEAKKRRKIMVVDMNDLQPVQSQSKKKTEVKRGCRINKFIKLRPKIDHHSLIW</sequence>
<proteinExistence type="predicted"/>
<dbReference type="Proteomes" id="UP000243459">
    <property type="component" value="Chromosome 2"/>
</dbReference>
<protein>
    <submittedName>
        <fullName evidence="1">Uncharacterized protein</fullName>
    </submittedName>
</protein>
<dbReference type="AlphaFoldDB" id="A0A5P1FK59"/>